<accession>Q2GEK8</accession>
<feature type="transmembrane region" description="Helical" evidence="1">
    <location>
        <begin position="51"/>
        <end position="68"/>
    </location>
</feature>
<keyword evidence="1" id="KW-1133">Transmembrane helix</keyword>
<dbReference type="HOGENOM" id="CLU_2634466_0_0_5"/>
<name>Q2GEK8_EHRS3</name>
<reference evidence="2 3" key="1">
    <citation type="journal article" date="2006" name="PLoS Genet.">
        <title>Comparative genomics of emerging human ehrlichiosis agents.</title>
        <authorList>
            <person name="Dunning Hotopp J.C."/>
            <person name="Lin M."/>
            <person name="Madupu R."/>
            <person name="Crabtree J."/>
            <person name="Angiuoli S.V."/>
            <person name="Eisen J.A."/>
            <person name="Seshadri R."/>
            <person name="Ren Q."/>
            <person name="Wu M."/>
            <person name="Utterback T.R."/>
            <person name="Smith S."/>
            <person name="Lewis M."/>
            <person name="Khouri H."/>
            <person name="Zhang C."/>
            <person name="Niu H."/>
            <person name="Lin Q."/>
            <person name="Ohashi N."/>
            <person name="Zhi N."/>
            <person name="Nelson W."/>
            <person name="Brinkac L.M."/>
            <person name="Dodson R.J."/>
            <person name="Rosovitz M.J."/>
            <person name="Sundaram J."/>
            <person name="Daugherty S.C."/>
            <person name="Davidsen T."/>
            <person name="Durkin A.S."/>
            <person name="Gwinn M."/>
            <person name="Haft D.H."/>
            <person name="Selengut J.D."/>
            <person name="Sullivan S.A."/>
            <person name="Zafar N."/>
            <person name="Zhou L."/>
            <person name="Benahmed F."/>
            <person name="Forberger H."/>
            <person name="Halpin R."/>
            <person name="Mulligan S."/>
            <person name="Robinson J."/>
            <person name="White O."/>
            <person name="Rikihisa Y."/>
            <person name="Tettelin H."/>
        </authorList>
    </citation>
    <scope>NUCLEOTIDE SEQUENCE [LARGE SCALE GENOMIC DNA]</scope>
    <source>
        <strain evidence="3">ATCC VR-367 / Miyayama</strain>
    </source>
</reference>
<protein>
    <submittedName>
        <fullName evidence="2">Uncharacterized protein</fullName>
    </submittedName>
</protein>
<dbReference type="STRING" id="222891.NSE_0193"/>
<proteinExistence type="predicted"/>
<evidence type="ECO:0000313" key="2">
    <source>
        <dbReference type="EMBL" id="ABD46385.1"/>
    </source>
</evidence>
<dbReference type="AlphaFoldDB" id="Q2GEK8"/>
<gene>
    <name evidence="2" type="ordered locus">NSE_0193</name>
</gene>
<evidence type="ECO:0000256" key="1">
    <source>
        <dbReference type="SAM" id="Phobius"/>
    </source>
</evidence>
<dbReference type="Proteomes" id="UP000001942">
    <property type="component" value="Chromosome"/>
</dbReference>
<organism evidence="2 3">
    <name type="scientific">Ehrlichia sennetsu (strain ATCC VR-367 / Miyayama)</name>
    <name type="common">Neorickettsia sennetsu</name>
    <dbReference type="NCBI Taxonomy" id="222891"/>
    <lineage>
        <taxon>Bacteria</taxon>
        <taxon>Pseudomonadati</taxon>
        <taxon>Pseudomonadota</taxon>
        <taxon>Alphaproteobacteria</taxon>
        <taxon>Rickettsiales</taxon>
        <taxon>Anaplasmataceae</taxon>
        <taxon>Ehrlichia</taxon>
    </lineage>
</organism>
<evidence type="ECO:0000313" key="3">
    <source>
        <dbReference type="Proteomes" id="UP000001942"/>
    </source>
</evidence>
<dbReference type="EMBL" id="CP000237">
    <property type="protein sequence ID" value="ABD46385.1"/>
    <property type="molecule type" value="Genomic_DNA"/>
</dbReference>
<dbReference type="KEGG" id="nse:NSE_0193"/>
<feature type="transmembrane region" description="Helical" evidence="1">
    <location>
        <begin position="27"/>
        <end position="45"/>
    </location>
</feature>
<keyword evidence="1" id="KW-0812">Transmembrane</keyword>
<keyword evidence="3" id="KW-1185">Reference proteome</keyword>
<sequence>MGLPKVRDLYGVSVIVLLVHTRTMSRIFCSINVALLCSFVLGALSTGTHQTTYGILIVGRIGISRWFLFKNEFVMLS</sequence>
<keyword evidence="1" id="KW-0472">Membrane</keyword>